<evidence type="ECO:0000256" key="3">
    <source>
        <dbReference type="ARBA" id="ARBA00022723"/>
    </source>
</evidence>
<proteinExistence type="inferred from homology"/>
<dbReference type="Proteomes" id="UP000522163">
    <property type="component" value="Unassembled WGS sequence"/>
</dbReference>
<dbReference type="GO" id="GO:0046872">
    <property type="term" value="F:metal ion binding"/>
    <property type="evidence" value="ECO:0007669"/>
    <property type="project" value="UniProtKB-KW"/>
</dbReference>
<gene>
    <name evidence="5" type="ORF">HNQ46_002285</name>
</gene>
<dbReference type="EMBL" id="JACHHH010000014">
    <property type="protein sequence ID" value="MBB6042289.1"/>
    <property type="molecule type" value="Genomic_DNA"/>
</dbReference>
<dbReference type="FunFam" id="3.40.1390.30:FF:000001">
    <property type="entry name" value="GTP cyclohydrolase 1 type 2"/>
    <property type="match status" value="1"/>
</dbReference>
<organism evidence="5 6">
    <name type="scientific">Oribacterium sinus</name>
    <dbReference type="NCBI Taxonomy" id="237576"/>
    <lineage>
        <taxon>Bacteria</taxon>
        <taxon>Bacillati</taxon>
        <taxon>Bacillota</taxon>
        <taxon>Clostridia</taxon>
        <taxon>Lachnospirales</taxon>
        <taxon>Lachnospiraceae</taxon>
        <taxon>Oribacterium</taxon>
    </lineage>
</organism>
<dbReference type="InterPro" id="IPR002678">
    <property type="entry name" value="DUF34/NIF3"/>
</dbReference>
<dbReference type="RefSeq" id="WP_183684775.1">
    <property type="nucleotide sequence ID" value="NZ_CAUQIH010000033.1"/>
</dbReference>
<feature type="binding site" evidence="4">
    <location>
        <position position="64"/>
    </location>
    <ligand>
        <name>a divalent metal cation</name>
        <dbReference type="ChEBI" id="CHEBI:60240"/>
        <label>2</label>
    </ligand>
</feature>
<comment type="caution">
    <text evidence="5">The sequence shown here is derived from an EMBL/GenBank/DDBJ whole genome shotgun (WGS) entry which is preliminary data.</text>
</comment>
<feature type="binding site" evidence="4">
    <location>
        <position position="65"/>
    </location>
    <ligand>
        <name>a divalent metal cation</name>
        <dbReference type="ChEBI" id="CHEBI:60240"/>
        <label>1</label>
    </ligand>
</feature>
<comment type="similarity">
    <text evidence="1">Belongs to the GTP cyclohydrolase I type 2/NIF3 family.</text>
</comment>
<protein>
    <recommendedName>
        <fullName evidence="2">GTP cyclohydrolase 1 type 2 homolog</fullName>
    </recommendedName>
</protein>
<evidence type="ECO:0000313" key="6">
    <source>
        <dbReference type="Proteomes" id="UP000522163"/>
    </source>
</evidence>
<reference evidence="5 6" key="1">
    <citation type="submission" date="2020-08" db="EMBL/GenBank/DDBJ databases">
        <title>Genomic Encyclopedia of Type Strains, Phase IV (KMG-IV): sequencing the most valuable type-strain genomes for metagenomic binning, comparative biology and taxonomic classification.</title>
        <authorList>
            <person name="Goeker M."/>
        </authorList>
    </citation>
    <scope>NUCLEOTIDE SEQUENCE [LARGE SCALE GENOMIC DNA]</scope>
    <source>
        <strain evidence="5 6">DSM 17245</strain>
    </source>
</reference>
<dbReference type="Pfam" id="PF01784">
    <property type="entry name" value="DUF34_NIF3"/>
    <property type="match status" value="1"/>
</dbReference>
<accession>A0A7W9W3R7</accession>
<evidence type="ECO:0000256" key="4">
    <source>
        <dbReference type="PIRSR" id="PIRSR602678-1"/>
    </source>
</evidence>
<feature type="binding site" evidence="4">
    <location>
        <position position="103"/>
    </location>
    <ligand>
        <name>a divalent metal cation</name>
        <dbReference type="ChEBI" id="CHEBI:60240"/>
        <label>1</label>
    </ligand>
</feature>
<dbReference type="PANTHER" id="PTHR13799">
    <property type="entry name" value="NGG1 INTERACTING FACTOR 3"/>
    <property type="match status" value="1"/>
</dbReference>
<evidence type="ECO:0000256" key="1">
    <source>
        <dbReference type="ARBA" id="ARBA00006964"/>
    </source>
</evidence>
<evidence type="ECO:0000256" key="2">
    <source>
        <dbReference type="ARBA" id="ARBA00022112"/>
    </source>
</evidence>
<feature type="binding site" evidence="4">
    <location>
        <position position="230"/>
    </location>
    <ligand>
        <name>a divalent metal cation</name>
        <dbReference type="ChEBI" id="CHEBI:60240"/>
        <label>1</label>
    </ligand>
</feature>
<dbReference type="InterPro" id="IPR036069">
    <property type="entry name" value="DUF34/NIF3_sf"/>
</dbReference>
<dbReference type="AlphaFoldDB" id="A0A7W9W3R7"/>
<dbReference type="GeneID" id="85015798"/>
<dbReference type="SUPFAM" id="SSF102705">
    <property type="entry name" value="NIF3 (NGG1p interacting factor 3)-like"/>
    <property type="match status" value="1"/>
</dbReference>
<dbReference type="GO" id="GO:0005737">
    <property type="term" value="C:cytoplasm"/>
    <property type="evidence" value="ECO:0007669"/>
    <property type="project" value="TreeGrafter"/>
</dbReference>
<name>A0A7W9W3R7_9FIRM</name>
<dbReference type="PANTHER" id="PTHR13799:SF14">
    <property type="entry name" value="GTP CYCLOHYDROLASE 1 TYPE 2 HOMOLOG"/>
    <property type="match status" value="1"/>
</dbReference>
<dbReference type="NCBIfam" id="TIGR00486">
    <property type="entry name" value="YbgI_SA1388"/>
    <property type="match status" value="1"/>
</dbReference>
<evidence type="ECO:0000313" key="5">
    <source>
        <dbReference type="EMBL" id="MBB6042289.1"/>
    </source>
</evidence>
<feature type="binding site" evidence="4">
    <location>
        <position position="226"/>
    </location>
    <ligand>
        <name>a divalent metal cation</name>
        <dbReference type="ChEBI" id="CHEBI:60240"/>
        <label>1</label>
    </ligand>
</feature>
<sequence length="262" mass="29390">MKKQELISFLEEFAPKQYAEHWDNVGFLLGKKEEELSKVYICLDVQRRSVEEAIARSCNFILSHHPFIFQGMKSVTGDNEQGRLLLTLAEHKISVFSMHTNFDSVKEGMGDLICSKLSWKKEGVLQEVSPSLEGAVQGIGFYTRVDKAFSCEELAAYVKEKAKLPYIEYFDSGKPIQKIAVCPGSGKSFIKDVIALGADAYITGDLGHHDAVDALGEGLSLLNAGHYGLERFFVPYMGEQIRRHFPKIDCVEEEEVFLGKIL</sequence>
<dbReference type="Gene3D" id="3.40.1390.30">
    <property type="entry name" value="NIF3 (NGG1p interacting factor 3)-like"/>
    <property type="match status" value="2"/>
</dbReference>
<keyword evidence="3 4" id="KW-0479">Metal-binding</keyword>